<proteinExistence type="predicted"/>
<accession>A0A1X7HQ00</accession>
<sequence length="157" mass="16455">MPTSVREQVLSAFATMLGTVAAENVPGTIKVYRARRKPLSDDDEADQLPALLMRSAPGASEQTSAAVTRNLERITVTAVLKADTDEGLDQALADMWAALQRAVEADPTLGGVAVDVTLADADQSAADGDGIGGVGDVFAAYDVEYWTRPGDPYAFAP</sequence>
<gene>
    <name evidence="1" type="ORF">SAMN02982917_0005</name>
</gene>
<dbReference type="AlphaFoldDB" id="A0A1X7HQ00"/>
<evidence type="ECO:0000313" key="2">
    <source>
        <dbReference type="Proteomes" id="UP000192936"/>
    </source>
</evidence>
<dbReference type="STRING" id="286727.SAMN02982917_0005"/>
<evidence type="ECO:0000313" key="1">
    <source>
        <dbReference type="EMBL" id="SMF90812.1"/>
    </source>
</evidence>
<reference evidence="1 2" key="1">
    <citation type="submission" date="2017-04" db="EMBL/GenBank/DDBJ databases">
        <authorList>
            <person name="Afonso C.L."/>
            <person name="Miller P.J."/>
            <person name="Scott M.A."/>
            <person name="Spackman E."/>
            <person name="Goraichik I."/>
            <person name="Dimitrov K.M."/>
            <person name="Suarez D.L."/>
            <person name="Swayne D.E."/>
        </authorList>
    </citation>
    <scope>NUCLEOTIDE SEQUENCE [LARGE SCALE GENOMIC DNA]</scope>
    <source>
        <strain evidence="1 2">A2P</strain>
    </source>
</reference>
<name>A0A1X7HQ00_9PROT</name>
<dbReference type="OrthoDB" id="7305762at2"/>
<organism evidence="1 2">
    <name type="scientific">Azospirillum oryzae</name>
    <dbReference type="NCBI Taxonomy" id="286727"/>
    <lineage>
        <taxon>Bacteria</taxon>
        <taxon>Pseudomonadati</taxon>
        <taxon>Pseudomonadota</taxon>
        <taxon>Alphaproteobacteria</taxon>
        <taxon>Rhodospirillales</taxon>
        <taxon>Azospirillaceae</taxon>
        <taxon>Azospirillum</taxon>
    </lineage>
</organism>
<protein>
    <submittedName>
        <fullName evidence="1">Uncharacterized protein</fullName>
    </submittedName>
</protein>
<dbReference type="EMBL" id="FXAK01000010">
    <property type="protein sequence ID" value="SMF90812.1"/>
    <property type="molecule type" value="Genomic_DNA"/>
</dbReference>
<dbReference type="Proteomes" id="UP000192936">
    <property type="component" value="Unassembled WGS sequence"/>
</dbReference>
<dbReference type="RefSeq" id="WP_085091841.1">
    <property type="nucleotide sequence ID" value="NZ_FXAK01000010.1"/>
</dbReference>